<comment type="similarity">
    <text evidence="3">Belongs to the CCNDBP1 family.</text>
</comment>
<feature type="domain" description="Cyclin-D1-binding protein 1-like N-terminal" evidence="7">
    <location>
        <begin position="50"/>
        <end position="180"/>
    </location>
</feature>
<dbReference type="GO" id="GO:0005737">
    <property type="term" value="C:cytoplasm"/>
    <property type="evidence" value="ECO:0007669"/>
    <property type="project" value="UniProtKB-SubCell"/>
</dbReference>
<keyword evidence="10" id="KW-1185">Reference proteome</keyword>
<dbReference type="GeneID" id="136816823"/>
<dbReference type="RefSeq" id="XP_066929249.1">
    <property type="nucleotide sequence ID" value="XM_067073148.1"/>
</dbReference>
<evidence type="ECO:0000256" key="6">
    <source>
        <dbReference type="ARBA" id="ARBA00023306"/>
    </source>
</evidence>
<evidence type="ECO:0000313" key="10">
    <source>
        <dbReference type="Proteomes" id="UP000594262"/>
    </source>
</evidence>
<sequence>MESKATFDEFAHALKQEIDAIQCKKVSCEEIVPEDYNKQTHWQKMDLCCELIAKECTKMALAFSKPPYPPKEDSMLLLRDVSKSVDMLLAWYKCFPLDEGQLLHDVLEKCVLSVLTSVASFTDSTLNMRKSDSMISTGSVWEHCKQFKSLPDDNIKVALSGINSSYSLITDAIEEIHQTIRDHDQDLLDDIDDDDAEDDFNEKWTEDDKNLMKPVLGLLMASKCLLKKIKSALNKIQVGKNSNIPSTIGSMNKEIDRLVLDHIQHISPSVDDLVMVIYPPLQRKDLHNFTNKLTDLLKKTLEFLRNSSLGTDADNQTWIDFIHKAVDHNLEKLNQLL</sequence>
<dbReference type="PANTHER" id="PTHR15492">
    <property type="entry name" value="CYCLIN D1-BINDING PROTEIN 1"/>
    <property type="match status" value="1"/>
</dbReference>
<dbReference type="Proteomes" id="UP000594262">
    <property type="component" value="Unplaced"/>
</dbReference>
<comment type="subcellular location">
    <subcellularLocation>
        <location evidence="2">Cytoplasm</location>
    </subcellularLocation>
    <subcellularLocation>
        <location evidence="1">Nucleus</location>
    </subcellularLocation>
</comment>
<evidence type="ECO:0000259" key="8">
    <source>
        <dbReference type="Pfam" id="PF20936"/>
    </source>
</evidence>
<reference evidence="9" key="1">
    <citation type="submission" date="2021-01" db="UniProtKB">
        <authorList>
            <consortium name="EnsemblMetazoa"/>
        </authorList>
    </citation>
    <scope>IDENTIFICATION</scope>
</reference>
<evidence type="ECO:0000256" key="2">
    <source>
        <dbReference type="ARBA" id="ARBA00004496"/>
    </source>
</evidence>
<dbReference type="AlphaFoldDB" id="A0A7M6DNJ9"/>
<protein>
    <submittedName>
        <fullName evidence="9">Uncharacterized protein</fullName>
    </submittedName>
</protein>
<dbReference type="Pfam" id="PF13324">
    <property type="entry name" value="GCIP_N"/>
    <property type="match status" value="1"/>
</dbReference>
<proteinExistence type="inferred from homology"/>
<evidence type="ECO:0000256" key="1">
    <source>
        <dbReference type="ARBA" id="ARBA00004123"/>
    </source>
</evidence>
<dbReference type="EnsemblMetazoa" id="CLYHEMT018168.1">
    <property type="protein sequence ID" value="CLYHEMP018168.1"/>
    <property type="gene ID" value="CLYHEMG018168"/>
</dbReference>
<evidence type="ECO:0000259" key="7">
    <source>
        <dbReference type="Pfam" id="PF13324"/>
    </source>
</evidence>
<dbReference type="Pfam" id="PF20936">
    <property type="entry name" value="GCIP_C"/>
    <property type="match status" value="1"/>
</dbReference>
<dbReference type="InterPro" id="IPR049318">
    <property type="entry name" value="GCIP_C"/>
</dbReference>
<feature type="domain" description="Cyclin-D1-binding protein 1-like C-terminal" evidence="8">
    <location>
        <begin position="192"/>
        <end position="302"/>
    </location>
</feature>
<dbReference type="PANTHER" id="PTHR15492:SF1">
    <property type="entry name" value="CYCLIN-D1-BINDING PROTEIN 1"/>
    <property type="match status" value="1"/>
</dbReference>
<keyword evidence="6" id="KW-0131">Cell cycle</keyword>
<dbReference type="InterPro" id="IPR049317">
    <property type="entry name" value="GCIP-like_N"/>
</dbReference>
<keyword evidence="5" id="KW-0539">Nucleus</keyword>
<name>A0A7M6DNJ9_9CNID</name>
<evidence type="ECO:0000256" key="5">
    <source>
        <dbReference type="ARBA" id="ARBA00023242"/>
    </source>
</evidence>
<dbReference type="InterPro" id="IPR026907">
    <property type="entry name" value="GCIP-like"/>
</dbReference>
<dbReference type="GO" id="GO:0005634">
    <property type="term" value="C:nucleus"/>
    <property type="evidence" value="ECO:0007669"/>
    <property type="project" value="UniProtKB-SubCell"/>
</dbReference>
<organism evidence="9 10">
    <name type="scientific">Clytia hemisphaerica</name>
    <dbReference type="NCBI Taxonomy" id="252671"/>
    <lineage>
        <taxon>Eukaryota</taxon>
        <taxon>Metazoa</taxon>
        <taxon>Cnidaria</taxon>
        <taxon>Hydrozoa</taxon>
        <taxon>Hydroidolina</taxon>
        <taxon>Leptothecata</taxon>
        <taxon>Obeliida</taxon>
        <taxon>Clytiidae</taxon>
        <taxon>Clytia</taxon>
    </lineage>
</organism>
<evidence type="ECO:0000313" key="9">
    <source>
        <dbReference type="EnsemblMetazoa" id="CLYHEMP018168.1"/>
    </source>
</evidence>
<keyword evidence="4" id="KW-0963">Cytoplasm</keyword>
<accession>A0A7M6DNJ9</accession>
<evidence type="ECO:0000256" key="4">
    <source>
        <dbReference type="ARBA" id="ARBA00022490"/>
    </source>
</evidence>
<evidence type="ECO:0000256" key="3">
    <source>
        <dbReference type="ARBA" id="ARBA00008940"/>
    </source>
</evidence>
<dbReference type="Gene3D" id="1.20.1410.10">
    <property type="entry name" value="I/LWEQ domain"/>
    <property type="match status" value="1"/>
</dbReference>
<dbReference type="OrthoDB" id="41588at2759"/>
<dbReference type="Gene3D" id="1.20.1420.10">
    <property type="entry name" value="Talin, central domain"/>
    <property type="match status" value="1"/>
</dbReference>